<evidence type="ECO:0000313" key="2">
    <source>
        <dbReference type="Proteomes" id="UP000324194"/>
    </source>
</evidence>
<organism evidence="1 2">
    <name type="scientific">Aquicella siphonis</name>
    <dbReference type="NCBI Taxonomy" id="254247"/>
    <lineage>
        <taxon>Bacteria</taxon>
        <taxon>Pseudomonadati</taxon>
        <taxon>Pseudomonadota</taxon>
        <taxon>Gammaproteobacteria</taxon>
        <taxon>Legionellales</taxon>
        <taxon>Coxiellaceae</taxon>
        <taxon>Aquicella</taxon>
    </lineage>
</organism>
<keyword evidence="2" id="KW-1185">Reference proteome</keyword>
<dbReference type="OrthoDB" id="5660230at2"/>
<evidence type="ECO:0000313" key="1">
    <source>
        <dbReference type="EMBL" id="VVC75562.1"/>
    </source>
</evidence>
<dbReference type="Proteomes" id="UP000324194">
    <property type="component" value="Chromosome 1"/>
</dbReference>
<dbReference type="AlphaFoldDB" id="A0A5E4PGG4"/>
<dbReference type="KEGG" id="asip:AQUSIP_08520"/>
<sequence length="464" mass="52709">MKTIIIDWDHCAISNDDLKKLIEKTIFPDVNVVIASSCVSSDIIKNRLNDLCPGHANTIQDIVILQPETFMAQSESKKNIGHNKLDLMDDYMPQDADYNDYLFISNNLFARQKITQADIPVGSKLPEYKIRMAKDPDRPVQQHWQNFSFETSQTLFPSTGNRFGGKVSVVDKTRSDKTSSWYAKEKPAEKINFVQIEVFTGELLRFLLGETLPKTRYLTRDDNLFVLSKRIEGFTNLNSVEALETLKENNYKGLLPLLFACMFVEEADLKPDNIGIDAKGNITKIDNDGTFTSITFSMSGANVPTYSALRQNLVEQFGFSKEDIDSPHAPEHYSPPLWPKTLFTDSAVISKENQEDMYYLWAKILSASNVILQIMSKTIDSAPLKATLEAVLTAKMEKLNTYMKDHPGFIEFMSNNGERVMNRIREEIAEFAKSNRRYFAGANASLLKPVEFFQGNSLDYRKSD</sequence>
<name>A0A5E4PGG4_9COXI</name>
<proteinExistence type="predicted"/>
<reference evidence="1 2" key="1">
    <citation type="submission" date="2019-08" db="EMBL/GenBank/DDBJ databases">
        <authorList>
            <person name="Guy L."/>
        </authorList>
    </citation>
    <scope>NUCLEOTIDE SEQUENCE [LARGE SCALE GENOMIC DNA]</scope>
    <source>
        <strain evidence="1 2">SGT-108</strain>
    </source>
</reference>
<dbReference type="EMBL" id="LR699119">
    <property type="protein sequence ID" value="VVC75562.1"/>
    <property type="molecule type" value="Genomic_DNA"/>
</dbReference>
<protein>
    <submittedName>
        <fullName evidence="1">Uncharacterized protein</fullName>
    </submittedName>
</protein>
<accession>A0A5E4PGG4</accession>
<gene>
    <name evidence="1" type="ORF">AQUSIP_08520</name>
</gene>
<dbReference type="RefSeq" id="WP_148338858.1">
    <property type="nucleotide sequence ID" value="NZ_LR699119.1"/>
</dbReference>